<dbReference type="Proteomes" id="UP000324222">
    <property type="component" value="Unassembled WGS sequence"/>
</dbReference>
<accession>A0A5B7CZJ2</accession>
<dbReference type="EMBL" id="VSRR010000378">
    <property type="protein sequence ID" value="MPC14779.1"/>
    <property type="molecule type" value="Genomic_DNA"/>
</dbReference>
<keyword evidence="2" id="KW-1185">Reference proteome</keyword>
<evidence type="ECO:0000313" key="1">
    <source>
        <dbReference type="EMBL" id="MPC14779.1"/>
    </source>
</evidence>
<organism evidence="1 2">
    <name type="scientific">Portunus trituberculatus</name>
    <name type="common">Swimming crab</name>
    <name type="synonym">Neptunus trituberculatus</name>
    <dbReference type="NCBI Taxonomy" id="210409"/>
    <lineage>
        <taxon>Eukaryota</taxon>
        <taxon>Metazoa</taxon>
        <taxon>Ecdysozoa</taxon>
        <taxon>Arthropoda</taxon>
        <taxon>Crustacea</taxon>
        <taxon>Multicrustacea</taxon>
        <taxon>Malacostraca</taxon>
        <taxon>Eumalacostraca</taxon>
        <taxon>Eucarida</taxon>
        <taxon>Decapoda</taxon>
        <taxon>Pleocyemata</taxon>
        <taxon>Brachyura</taxon>
        <taxon>Eubrachyura</taxon>
        <taxon>Portunoidea</taxon>
        <taxon>Portunidae</taxon>
        <taxon>Portuninae</taxon>
        <taxon>Portunus</taxon>
    </lineage>
</organism>
<proteinExistence type="predicted"/>
<dbReference type="AlphaFoldDB" id="A0A5B7CZJ2"/>
<sequence length="128" mass="14440">MSSRSLRTMFHAHQECGLIHQRSISNSNTQQVWPSFQPHFSVNSAVVSVSSRSCRFRHLPCHVLPQRRLLVAPAASSALVVPKRRGGRDGRRVVFSKLLAEREGWVRFRLQSASRAFAPKHGCLIGLR</sequence>
<comment type="caution">
    <text evidence="1">The sequence shown here is derived from an EMBL/GenBank/DDBJ whole genome shotgun (WGS) entry which is preliminary data.</text>
</comment>
<evidence type="ECO:0000313" key="2">
    <source>
        <dbReference type="Proteomes" id="UP000324222"/>
    </source>
</evidence>
<gene>
    <name evidence="1" type="ORF">E2C01_007554</name>
</gene>
<reference evidence="1 2" key="1">
    <citation type="submission" date="2019-05" db="EMBL/GenBank/DDBJ databases">
        <title>Another draft genome of Portunus trituberculatus and its Hox gene families provides insights of decapod evolution.</title>
        <authorList>
            <person name="Jeong J.-H."/>
            <person name="Song I."/>
            <person name="Kim S."/>
            <person name="Choi T."/>
            <person name="Kim D."/>
            <person name="Ryu S."/>
            <person name="Kim W."/>
        </authorList>
    </citation>
    <scope>NUCLEOTIDE SEQUENCE [LARGE SCALE GENOMIC DNA]</scope>
    <source>
        <tissue evidence="1">Muscle</tissue>
    </source>
</reference>
<protein>
    <submittedName>
        <fullName evidence="1">Uncharacterized protein</fullName>
    </submittedName>
</protein>
<name>A0A5B7CZJ2_PORTR</name>